<dbReference type="RefSeq" id="WP_052791219.1">
    <property type="nucleotide sequence ID" value="NZ_JAWWYB010000005.1"/>
</dbReference>
<keyword evidence="1" id="KW-0614">Plasmid</keyword>
<evidence type="ECO:0000313" key="1">
    <source>
        <dbReference type="EMBL" id="AIW55167.1"/>
    </source>
</evidence>
<dbReference type="EMBL" id="KM406416">
    <property type="protein sequence ID" value="AIW55167.1"/>
    <property type="molecule type" value="Genomic_DNA"/>
</dbReference>
<reference evidence="1" key="1">
    <citation type="journal article" date="2015" name="Appl. Environ. Microbiol.">
        <title>Discovery of a conjugative megaplasmid in Bifidobacterium breve.</title>
        <authorList>
            <person name="Bottacini F."/>
            <person name="O'Connell Motherway M."/>
            <person name="Casey E."/>
            <person name="McDonnell B."/>
            <person name="Mahony J."/>
            <person name="Ventura M."/>
            <person name="van Sinderen D."/>
        </authorList>
    </citation>
    <scope>NUCLEOTIDE SEQUENCE</scope>
    <source>
        <strain evidence="1">JCM 7017</strain>
        <plasmid evidence="1">megaplasmid pMP7017</plasmid>
    </source>
</reference>
<name>A0A0A0V1C8_BIFBR</name>
<geneLocation type="plasmid" evidence="1">
    <name>megaplasmid pMP7017</name>
</geneLocation>
<organism evidence="1">
    <name type="scientific">Bifidobacterium breve</name>
    <dbReference type="NCBI Taxonomy" id="1685"/>
    <lineage>
        <taxon>Bacteria</taxon>
        <taxon>Bacillati</taxon>
        <taxon>Actinomycetota</taxon>
        <taxon>Actinomycetes</taxon>
        <taxon>Bifidobacteriales</taxon>
        <taxon>Bifidobacteriaceae</taxon>
        <taxon>Bifidobacterium</taxon>
    </lineage>
</organism>
<accession>A0A0A0V1C8</accession>
<protein>
    <submittedName>
        <fullName evidence="1">Uncharacterized protein</fullName>
    </submittedName>
</protein>
<gene>
    <name evidence="1" type="ORF">B7017_p0113</name>
</gene>
<sequence>MRKIVSHIPGLRQTADVTVKLKKPIVAEGSKGSVLIRSLFIHLTRTDDQLQVSNVEASAAERKKTSEGYLPFFGRTADFQMNKALQSEVDNAEKLVNQDCEKHEMTL</sequence>
<dbReference type="AlphaFoldDB" id="A0A0A0V1C8"/>
<proteinExistence type="predicted"/>